<dbReference type="Proteomes" id="UP000288805">
    <property type="component" value="Unassembled WGS sequence"/>
</dbReference>
<evidence type="ECO:0000313" key="1">
    <source>
        <dbReference type="EMBL" id="RVW30717.1"/>
    </source>
</evidence>
<accession>A0A438HAA9</accession>
<dbReference type="AlphaFoldDB" id="A0A438HAA9"/>
<dbReference type="EMBL" id="QGNW01001787">
    <property type="protein sequence ID" value="RVW30717.1"/>
    <property type="molecule type" value="Genomic_DNA"/>
</dbReference>
<gene>
    <name evidence="2" type="ORF">CK203_035242</name>
    <name evidence="1" type="ORF">CK203_077188</name>
</gene>
<proteinExistence type="predicted"/>
<protein>
    <submittedName>
        <fullName evidence="2">Uncharacterized protein</fullName>
    </submittedName>
</protein>
<dbReference type="EMBL" id="QGNW01000253">
    <property type="protein sequence ID" value="RVW81385.1"/>
    <property type="molecule type" value="Genomic_DNA"/>
</dbReference>
<evidence type="ECO:0000313" key="2">
    <source>
        <dbReference type="EMBL" id="RVW81385.1"/>
    </source>
</evidence>
<sequence>MASHYLPIVGNGGSQLFSNKAKEGGFILSRQVGGRGGERVVFHLLFADDSLLFYDACLEQLTYLTRTRAVDVFQLDLYMI</sequence>
<reference evidence="2 3" key="1">
    <citation type="journal article" date="2018" name="PLoS Genet.">
        <title>Population sequencing reveals clonal diversity and ancestral inbreeding in the grapevine cultivar Chardonnay.</title>
        <authorList>
            <person name="Roach M.J."/>
            <person name="Johnson D.L."/>
            <person name="Bohlmann J."/>
            <person name="van Vuuren H.J."/>
            <person name="Jones S.J."/>
            <person name="Pretorius I.S."/>
            <person name="Schmidt S.A."/>
            <person name="Borneman A.R."/>
        </authorList>
    </citation>
    <scope>NUCLEOTIDE SEQUENCE [LARGE SCALE GENOMIC DNA]</scope>
    <source>
        <strain evidence="3">cv. Chardonnay</strain>
        <strain evidence="2">I10V1</strain>
        <tissue evidence="2">Leaf</tissue>
    </source>
</reference>
<comment type="caution">
    <text evidence="2">The sequence shown here is derived from an EMBL/GenBank/DDBJ whole genome shotgun (WGS) entry which is preliminary data.</text>
</comment>
<organism evidence="2 3">
    <name type="scientific">Vitis vinifera</name>
    <name type="common">Grape</name>
    <dbReference type="NCBI Taxonomy" id="29760"/>
    <lineage>
        <taxon>Eukaryota</taxon>
        <taxon>Viridiplantae</taxon>
        <taxon>Streptophyta</taxon>
        <taxon>Embryophyta</taxon>
        <taxon>Tracheophyta</taxon>
        <taxon>Spermatophyta</taxon>
        <taxon>Magnoliopsida</taxon>
        <taxon>eudicotyledons</taxon>
        <taxon>Gunneridae</taxon>
        <taxon>Pentapetalae</taxon>
        <taxon>rosids</taxon>
        <taxon>Vitales</taxon>
        <taxon>Vitaceae</taxon>
        <taxon>Viteae</taxon>
        <taxon>Vitis</taxon>
    </lineage>
</organism>
<name>A0A438HAA9_VITVI</name>
<evidence type="ECO:0000313" key="3">
    <source>
        <dbReference type="Proteomes" id="UP000288805"/>
    </source>
</evidence>